<dbReference type="CDD" id="cd00170">
    <property type="entry name" value="SEC14"/>
    <property type="match status" value="1"/>
</dbReference>
<dbReference type="SMART" id="SM00516">
    <property type="entry name" value="SEC14"/>
    <property type="match status" value="1"/>
</dbReference>
<evidence type="ECO:0000256" key="3">
    <source>
        <dbReference type="ARBA" id="ARBA00022448"/>
    </source>
</evidence>
<comment type="subcellular location">
    <subcellularLocation>
        <location evidence="1">Cell membrane</location>
        <topology evidence="1">Peripheral membrane protein</topology>
    </subcellularLocation>
    <subcellularLocation>
        <location evidence="2">Golgi apparatus membrane</location>
        <topology evidence="2">Peripheral membrane protein</topology>
    </subcellularLocation>
</comment>
<protein>
    <recommendedName>
        <fullName evidence="8">CRAL-TRIO domain-containing protein</fullName>
    </recommendedName>
</protein>
<organism evidence="9 10">
    <name type="scientific">Canavalia gladiata</name>
    <name type="common">Sword bean</name>
    <name type="synonym">Dolichos gladiatus</name>
    <dbReference type="NCBI Taxonomy" id="3824"/>
    <lineage>
        <taxon>Eukaryota</taxon>
        <taxon>Viridiplantae</taxon>
        <taxon>Streptophyta</taxon>
        <taxon>Embryophyta</taxon>
        <taxon>Tracheophyta</taxon>
        <taxon>Spermatophyta</taxon>
        <taxon>Magnoliopsida</taxon>
        <taxon>eudicotyledons</taxon>
        <taxon>Gunneridae</taxon>
        <taxon>Pentapetalae</taxon>
        <taxon>rosids</taxon>
        <taxon>fabids</taxon>
        <taxon>Fabales</taxon>
        <taxon>Fabaceae</taxon>
        <taxon>Papilionoideae</taxon>
        <taxon>50 kb inversion clade</taxon>
        <taxon>NPAAA clade</taxon>
        <taxon>indigoferoid/millettioid clade</taxon>
        <taxon>Phaseoleae</taxon>
        <taxon>Canavalia</taxon>
    </lineage>
</organism>
<dbReference type="GO" id="GO:0000139">
    <property type="term" value="C:Golgi membrane"/>
    <property type="evidence" value="ECO:0007669"/>
    <property type="project" value="UniProtKB-SubCell"/>
</dbReference>
<dbReference type="PANTHER" id="PTHR45657">
    <property type="entry name" value="CRAL-TRIO DOMAIN-CONTAINING PROTEIN YKL091C-RELATED"/>
    <property type="match status" value="1"/>
</dbReference>
<dbReference type="InterPro" id="IPR001251">
    <property type="entry name" value="CRAL-TRIO_dom"/>
</dbReference>
<evidence type="ECO:0000313" key="10">
    <source>
        <dbReference type="Proteomes" id="UP001367508"/>
    </source>
</evidence>
<feature type="domain" description="CRAL-TRIO" evidence="8">
    <location>
        <begin position="283"/>
        <end position="457"/>
    </location>
</feature>
<gene>
    <name evidence="9" type="ORF">VNO77_19590</name>
</gene>
<dbReference type="PROSITE" id="PS50191">
    <property type="entry name" value="CRAL_TRIO"/>
    <property type="match status" value="1"/>
</dbReference>
<reference evidence="9 10" key="1">
    <citation type="submission" date="2024-01" db="EMBL/GenBank/DDBJ databases">
        <title>The genomes of 5 underutilized Papilionoideae crops provide insights into root nodulation and disease resistanc.</title>
        <authorList>
            <person name="Jiang F."/>
        </authorList>
    </citation>
    <scope>NUCLEOTIDE SEQUENCE [LARGE SCALE GENOMIC DNA]</scope>
    <source>
        <strain evidence="9">LVBAO_FW01</strain>
        <tissue evidence="9">Leaves</tissue>
    </source>
</reference>
<dbReference type="Gene3D" id="1.10.8.20">
    <property type="entry name" value="N-terminal domain of phosphatidylinositol transfer protein sec14p"/>
    <property type="match status" value="1"/>
</dbReference>
<dbReference type="SUPFAM" id="SSF52087">
    <property type="entry name" value="CRAL/TRIO domain"/>
    <property type="match status" value="1"/>
</dbReference>
<evidence type="ECO:0000256" key="4">
    <source>
        <dbReference type="ARBA" id="ARBA00022927"/>
    </source>
</evidence>
<keyword evidence="4" id="KW-0653">Protein transport</keyword>
<dbReference type="InterPro" id="IPR011074">
    <property type="entry name" value="CRAL/TRIO_N_dom"/>
</dbReference>
<evidence type="ECO:0000256" key="7">
    <source>
        <dbReference type="ARBA" id="ARBA00038020"/>
    </source>
</evidence>
<keyword evidence="5" id="KW-0333">Golgi apparatus</keyword>
<dbReference type="SUPFAM" id="SSF46938">
    <property type="entry name" value="CRAL/TRIO N-terminal domain"/>
    <property type="match status" value="1"/>
</dbReference>
<keyword evidence="10" id="KW-1185">Reference proteome</keyword>
<keyword evidence="6" id="KW-0175">Coiled coil</keyword>
<sequence>MGFIIHALTVESTKRPLHATANAFDSDLPPFVPRLFLRFDSFYVRVLSLPLSLSLSLRVSVCGSVRISVLRGSGGAISISESDTHLLYYHLTLPQGVLDSLEFAFVVVTYPGLHLLLLNVVLVFPWCRGNLRANCVLNRMPGLEEELLVQEGERSRSMEPETSEDEWCKSRARSLRRKAVTASTRLTSSLRKRNTRVADYEFSSIFIEDVRDANEEEAVNSFRQVLLSRDLLPDSHDDYHTMLRFLKARKFDIDKTLQMWADMLRWRREYGADSILQDFIYKEHEEVLHYYPHGYHGVDKEGRPLYIERLGKVEPTKLMNVTTVDRFLKYHVQGFEKMFKEKFPACSIAAKRHIDKTTTILDVYGVNWVNFSKIAHDLVMRMQKIDGDNYPETLNQMYIVNAGSGFKLLWSTAKSFLDPRTTAKIHVLGNKFQSRLLEVIDSSQLPDFLGGSCSCPNHGGCLRSNKGPWSDPDILKLLHSREAITKFGSSYVANEIDTKSYASSKVTNTEVSETVSPGSASAARLSPSALTQLIPSGEKSEGMRFREQNGGWKAAADSAMNIHAWLKRMRDYASISNLLEPINGAREVGDADSTGDSTNNYLRRPPAKSIPSIRSILAQITVKLLTCIYVVFVALGKLFVIRSVDNQSGSHQNTQSAQSNFREQLIAPEIKEPLWQRLQNLEAVVTEMVNKPRTIPPEKEDILQESLSRIKSIEYDLQKTKKALLATASKQVELAESLESLKESKCDGTNSCWPKNSLRNGLWGVGSPNV</sequence>
<dbReference type="InterPro" id="IPR036865">
    <property type="entry name" value="CRAL-TRIO_dom_sf"/>
</dbReference>
<dbReference type="Gene3D" id="3.40.525.10">
    <property type="entry name" value="CRAL-TRIO lipid binding domain"/>
    <property type="match status" value="1"/>
</dbReference>
<evidence type="ECO:0000259" key="8">
    <source>
        <dbReference type="PROSITE" id="PS50191"/>
    </source>
</evidence>
<evidence type="ECO:0000256" key="5">
    <source>
        <dbReference type="ARBA" id="ARBA00023034"/>
    </source>
</evidence>
<accession>A0AAN9LN24</accession>
<keyword evidence="3" id="KW-0813">Transport</keyword>
<comment type="caution">
    <text evidence="9">The sequence shown here is derived from an EMBL/GenBank/DDBJ whole genome shotgun (WGS) entry which is preliminary data.</text>
</comment>
<evidence type="ECO:0000313" key="9">
    <source>
        <dbReference type="EMBL" id="KAK7338956.1"/>
    </source>
</evidence>
<dbReference type="EMBL" id="JAYMYQ010000004">
    <property type="protein sequence ID" value="KAK7338956.1"/>
    <property type="molecule type" value="Genomic_DNA"/>
</dbReference>
<dbReference type="Proteomes" id="UP001367508">
    <property type="component" value="Unassembled WGS sequence"/>
</dbReference>
<evidence type="ECO:0000256" key="1">
    <source>
        <dbReference type="ARBA" id="ARBA00004202"/>
    </source>
</evidence>
<dbReference type="Pfam" id="PF03765">
    <property type="entry name" value="CRAL_TRIO_N"/>
    <property type="match status" value="1"/>
</dbReference>
<evidence type="ECO:0000256" key="6">
    <source>
        <dbReference type="ARBA" id="ARBA00023054"/>
    </source>
</evidence>
<dbReference type="GO" id="GO:0015031">
    <property type="term" value="P:protein transport"/>
    <property type="evidence" value="ECO:0007669"/>
    <property type="project" value="UniProtKB-KW"/>
</dbReference>
<dbReference type="AlphaFoldDB" id="A0AAN9LN24"/>
<dbReference type="InterPro" id="IPR051026">
    <property type="entry name" value="PI/PC_transfer"/>
</dbReference>
<dbReference type="InterPro" id="IPR036273">
    <property type="entry name" value="CRAL/TRIO_N_dom_sf"/>
</dbReference>
<dbReference type="FunFam" id="3.40.525.10:FF:000011">
    <property type="entry name" value="SEC14 cytosolic factor"/>
    <property type="match status" value="1"/>
</dbReference>
<dbReference type="Pfam" id="PF00650">
    <property type="entry name" value="CRAL_TRIO"/>
    <property type="match status" value="1"/>
</dbReference>
<evidence type="ECO:0000256" key="2">
    <source>
        <dbReference type="ARBA" id="ARBA00004395"/>
    </source>
</evidence>
<comment type="similarity">
    <text evidence="7">Belongs to the SFH family.</text>
</comment>
<name>A0AAN9LN24_CANGL</name>
<dbReference type="PANTHER" id="PTHR45657:SF43">
    <property type="entry name" value="PHOSPHATIDYLINOSITOL_PHOSPHATIDYLCHOLINE TRANSFER PROTEIN SFH9"/>
    <property type="match status" value="1"/>
</dbReference>
<dbReference type="SMART" id="SM01100">
    <property type="entry name" value="CRAL_TRIO_N"/>
    <property type="match status" value="1"/>
</dbReference>
<proteinExistence type="inferred from homology"/>
<dbReference type="GO" id="GO:0005886">
    <property type="term" value="C:plasma membrane"/>
    <property type="evidence" value="ECO:0007669"/>
    <property type="project" value="UniProtKB-SubCell"/>
</dbReference>